<dbReference type="STRING" id="1122180.Lokhon_02447"/>
<gene>
    <name evidence="1" type="ORF">Lokhon_02447</name>
</gene>
<dbReference type="Proteomes" id="UP000025047">
    <property type="component" value="Unassembled WGS sequence"/>
</dbReference>
<dbReference type="AlphaFoldDB" id="A0A017H909"/>
<dbReference type="RefSeq" id="WP_017929689.1">
    <property type="nucleotide sequence ID" value="NZ_KB823003.1"/>
</dbReference>
<sequence length="290" mass="33027">MKHDGIERFTRMLRRTRGTPQGPIALVLVEDAVELDSTLRHHLDLGFSRVVAVIPDDLPRPGFEAPRLDVLRAETRGPQSGLDIVNAVIAAAAPGQWLFYGYNAEYLFFPFGEDRGIADLCAFVAEERRDTVPCVTVDLYATDLRAHPDGVSRKGAHLDRIGYAARDRFDARGRALDRQQEIHGGLRWRLEEHIPEARRQILRIALFRAASGLRLGPDHRFNREEYNTLQGPWHRSPMAATMSFRTAKALRRNPATREAIEGFDWPGSVRFEWRSRQLLDLGLIEPGQWF</sequence>
<keyword evidence="2" id="KW-1185">Reference proteome</keyword>
<comment type="caution">
    <text evidence="1">The sequence shown here is derived from an EMBL/GenBank/DDBJ whole genome shotgun (WGS) entry which is preliminary data.</text>
</comment>
<evidence type="ECO:0000313" key="2">
    <source>
        <dbReference type="Proteomes" id="UP000025047"/>
    </source>
</evidence>
<dbReference type="Pfam" id="PF13704">
    <property type="entry name" value="Glyco_tranf_2_4"/>
    <property type="match status" value="1"/>
</dbReference>
<dbReference type="EMBL" id="APGJ01000007">
    <property type="protein sequence ID" value="EYD70805.1"/>
    <property type="molecule type" value="Genomic_DNA"/>
</dbReference>
<name>A0A017H909_9RHOB</name>
<protein>
    <recommendedName>
        <fullName evidence="3">Glycosyl transferase family 2</fullName>
    </recommendedName>
</protein>
<evidence type="ECO:0008006" key="3">
    <source>
        <dbReference type="Google" id="ProtNLM"/>
    </source>
</evidence>
<organism evidence="1 2">
    <name type="scientific">Limimaricola hongkongensis DSM 17492</name>
    <dbReference type="NCBI Taxonomy" id="1122180"/>
    <lineage>
        <taxon>Bacteria</taxon>
        <taxon>Pseudomonadati</taxon>
        <taxon>Pseudomonadota</taxon>
        <taxon>Alphaproteobacteria</taxon>
        <taxon>Rhodobacterales</taxon>
        <taxon>Paracoccaceae</taxon>
        <taxon>Limimaricola</taxon>
    </lineage>
</organism>
<evidence type="ECO:0000313" key="1">
    <source>
        <dbReference type="EMBL" id="EYD70805.1"/>
    </source>
</evidence>
<dbReference type="eggNOG" id="ENOG502Z8B4">
    <property type="taxonomic scope" value="Bacteria"/>
</dbReference>
<proteinExistence type="predicted"/>
<dbReference type="PATRIC" id="fig|1122180.6.peg.2430"/>
<reference evidence="1 2" key="1">
    <citation type="submission" date="2013-03" db="EMBL/GenBank/DDBJ databases">
        <authorList>
            <person name="Fiebig A."/>
            <person name="Goeker M."/>
            <person name="Klenk H.-P.P."/>
        </authorList>
    </citation>
    <scope>NUCLEOTIDE SEQUENCE [LARGE SCALE GENOMIC DNA]</scope>
    <source>
        <strain evidence="1 2">DSM 17492</strain>
    </source>
</reference>
<accession>A0A017H909</accession>
<dbReference type="HOGENOM" id="CLU_962732_0_0_5"/>